<evidence type="ECO:0000256" key="9">
    <source>
        <dbReference type="PROSITE-ProRule" id="PRU00042"/>
    </source>
</evidence>
<evidence type="ECO:0000256" key="7">
    <source>
        <dbReference type="ARBA" id="ARBA00023163"/>
    </source>
</evidence>
<feature type="domain" description="C2H2-type" evidence="11">
    <location>
        <begin position="240"/>
        <end position="267"/>
    </location>
</feature>
<comment type="caution">
    <text evidence="13">The sequence shown here is derived from an EMBL/GenBank/DDBJ whole genome shotgun (WGS) entry which is preliminary data.</text>
</comment>
<feature type="domain" description="C2H2-type" evidence="11">
    <location>
        <begin position="212"/>
        <end position="239"/>
    </location>
</feature>
<dbReference type="EMBL" id="CAKOFQ010006786">
    <property type="protein sequence ID" value="CAH1971479.1"/>
    <property type="molecule type" value="Genomic_DNA"/>
</dbReference>
<keyword evidence="7" id="KW-0804">Transcription</keyword>
<dbReference type="SMART" id="SM00355">
    <property type="entry name" value="ZnF_C2H2"/>
    <property type="match status" value="8"/>
</dbReference>
<keyword evidence="6" id="KW-0805">Transcription regulation</keyword>
<dbReference type="PROSITE" id="PS00028">
    <property type="entry name" value="ZINC_FINGER_C2H2_1"/>
    <property type="match status" value="8"/>
</dbReference>
<dbReference type="Gene3D" id="3.40.1800.20">
    <property type="match status" value="1"/>
</dbReference>
<feature type="domain" description="C2H2-type" evidence="11">
    <location>
        <begin position="352"/>
        <end position="379"/>
    </location>
</feature>
<keyword evidence="8" id="KW-0539">Nucleus</keyword>
<evidence type="ECO:0000256" key="5">
    <source>
        <dbReference type="ARBA" id="ARBA00022833"/>
    </source>
</evidence>
<accession>A0A9P0P738</accession>
<gene>
    <name evidence="13" type="ORF">ACAOBT_LOCUS9434</name>
</gene>
<comment type="subcellular location">
    <subcellularLocation>
        <location evidence="1">Nucleus</location>
    </subcellularLocation>
</comment>
<dbReference type="FunFam" id="3.30.160.60:FF:000624">
    <property type="entry name" value="zinc finger protein 697"/>
    <property type="match status" value="3"/>
</dbReference>
<dbReference type="PROSITE" id="PS51915">
    <property type="entry name" value="ZAD"/>
    <property type="match status" value="1"/>
</dbReference>
<evidence type="ECO:0000313" key="14">
    <source>
        <dbReference type="Proteomes" id="UP001152888"/>
    </source>
</evidence>
<protein>
    <submittedName>
        <fullName evidence="13">Uncharacterized protein</fullName>
    </submittedName>
</protein>
<keyword evidence="4 9" id="KW-0863">Zinc-finger</keyword>
<keyword evidence="5 10" id="KW-0862">Zinc</keyword>
<dbReference type="Pfam" id="PF00096">
    <property type="entry name" value="zf-C2H2"/>
    <property type="match status" value="4"/>
</dbReference>
<evidence type="ECO:0000259" key="11">
    <source>
        <dbReference type="PROSITE" id="PS50157"/>
    </source>
</evidence>
<proteinExistence type="predicted"/>
<evidence type="ECO:0000259" key="12">
    <source>
        <dbReference type="PROSITE" id="PS51915"/>
    </source>
</evidence>
<dbReference type="SUPFAM" id="SSF57667">
    <property type="entry name" value="beta-beta-alpha zinc fingers"/>
    <property type="match status" value="5"/>
</dbReference>
<feature type="domain" description="C2H2-type" evidence="11">
    <location>
        <begin position="296"/>
        <end position="323"/>
    </location>
</feature>
<evidence type="ECO:0000256" key="10">
    <source>
        <dbReference type="PROSITE-ProRule" id="PRU01263"/>
    </source>
</evidence>
<organism evidence="13 14">
    <name type="scientific">Acanthoscelides obtectus</name>
    <name type="common">Bean weevil</name>
    <name type="synonym">Bruchus obtectus</name>
    <dbReference type="NCBI Taxonomy" id="200917"/>
    <lineage>
        <taxon>Eukaryota</taxon>
        <taxon>Metazoa</taxon>
        <taxon>Ecdysozoa</taxon>
        <taxon>Arthropoda</taxon>
        <taxon>Hexapoda</taxon>
        <taxon>Insecta</taxon>
        <taxon>Pterygota</taxon>
        <taxon>Neoptera</taxon>
        <taxon>Endopterygota</taxon>
        <taxon>Coleoptera</taxon>
        <taxon>Polyphaga</taxon>
        <taxon>Cucujiformia</taxon>
        <taxon>Chrysomeloidea</taxon>
        <taxon>Chrysomelidae</taxon>
        <taxon>Bruchinae</taxon>
        <taxon>Bruchini</taxon>
        <taxon>Acanthoscelides</taxon>
    </lineage>
</organism>
<dbReference type="Proteomes" id="UP001152888">
    <property type="component" value="Unassembled WGS sequence"/>
</dbReference>
<keyword evidence="3" id="KW-0677">Repeat</keyword>
<dbReference type="GO" id="GO:0008270">
    <property type="term" value="F:zinc ion binding"/>
    <property type="evidence" value="ECO:0007669"/>
    <property type="project" value="UniProtKB-UniRule"/>
</dbReference>
<reference evidence="13" key="1">
    <citation type="submission" date="2022-03" db="EMBL/GenBank/DDBJ databases">
        <authorList>
            <person name="Sayadi A."/>
        </authorList>
    </citation>
    <scope>NUCLEOTIDE SEQUENCE</scope>
</reference>
<feature type="binding site" evidence="10">
    <location>
        <position position="16"/>
    </location>
    <ligand>
        <name>Zn(2+)</name>
        <dbReference type="ChEBI" id="CHEBI:29105"/>
    </ligand>
</feature>
<dbReference type="GO" id="GO:0005634">
    <property type="term" value="C:nucleus"/>
    <property type="evidence" value="ECO:0007669"/>
    <property type="project" value="UniProtKB-SubCell"/>
</dbReference>
<evidence type="ECO:0000256" key="1">
    <source>
        <dbReference type="ARBA" id="ARBA00004123"/>
    </source>
</evidence>
<dbReference type="AlphaFoldDB" id="A0A9P0P738"/>
<feature type="domain" description="ZAD" evidence="12">
    <location>
        <begin position="11"/>
        <end position="86"/>
    </location>
</feature>
<dbReference type="FunFam" id="3.30.160.60:FF:002343">
    <property type="entry name" value="Zinc finger protein 33A"/>
    <property type="match status" value="1"/>
</dbReference>
<evidence type="ECO:0000256" key="3">
    <source>
        <dbReference type="ARBA" id="ARBA00022737"/>
    </source>
</evidence>
<keyword evidence="2 10" id="KW-0479">Metal-binding</keyword>
<dbReference type="OrthoDB" id="6671661at2759"/>
<dbReference type="InterPro" id="IPR012934">
    <property type="entry name" value="Znf_AD"/>
</dbReference>
<feature type="binding site" evidence="10">
    <location>
        <position position="59"/>
    </location>
    <ligand>
        <name>Zn(2+)</name>
        <dbReference type="ChEBI" id="CHEBI:29105"/>
    </ligand>
</feature>
<dbReference type="Pfam" id="PF07776">
    <property type="entry name" value="zf-AD"/>
    <property type="match status" value="1"/>
</dbReference>
<feature type="domain" description="C2H2-type" evidence="11">
    <location>
        <begin position="324"/>
        <end position="351"/>
    </location>
</feature>
<dbReference type="Gene3D" id="3.30.160.60">
    <property type="entry name" value="Classic Zinc Finger"/>
    <property type="match status" value="8"/>
</dbReference>
<evidence type="ECO:0000256" key="6">
    <source>
        <dbReference type="ARBA" id="ARBA00023015"/>
    </source>
</evidence>
<name>A0A9P0P738_ACAOB</name>
<dbReference type="InterPro" id="IPR036236">
    <property type="entry name" value="Znf_C2H2_sf"/>
</dbReference>
<dbReference type="SMART" id="SM00868">
    <property type="entry name" value="zf-AD"/>
    <property type="match status" value="1"/>
</dbReference>
<keyword evidence="14" id="KW-1185">Reference proteome</keyword>
<feature type="domain" description="C2H2-type" evidence="11">
    <location>
        <begin position="268"/>
        <end position="295"/>
    </location>
</feature>
<dbReference type="FunFam" id="3.30.160.60:FF:001289">
    <property type="entry name" value="Zinc finger protein 574"/>
    <property type="match status" value="1"/>
</dbReference>
<feature type="domain" description="C2H2-type" evidence="11">
    <location>
        <begin position="184"/>
        <end position="211"/>
    </location>
</feature>
<dbReference type="SUPFAM" id="SSF57716">
    <property type="entry name" value="Glucocorticoid receptor-like (DNA-binding domain)"/>
    <property type="match status" value="1"/>
</dbReference>
<evidence type="ECO:0000256" key="4">
    <source>
        <dbReference type="ARBA" id="ARBA00022771"/>
    </source>
</evidence>
<dbReference type="Pfam" id="PF13465">
    <property type="entry name" value="zf-H2C2_2"/>
    <property type="match status" value="1"/>
</dbReference>
<feature type="binding site" evidence="10">
    <location>
        <position position="13"/>
    </location>
    <ligand>
        <name>Zn(2+)</name>
        <dbReference type="ChEBI" id="CHEBI:29105"/>
    </ligand>
</feature>
<feature type="domain" description="C2H2-type" evidence="11">
    <location>
        <begin position="156"/>
        <end position="183"/>
    </location>
</feature>
<dbReference type="PANTHER" id="PTHR24394:SF29">
    <property type="entry name" value="MYONEURIN"/>
    <property type="match status" value="1"/>
</dbReference>
<feature type="binding site" evidence="10">
    <location>
        <position position="62"/>
    </location>
    <ligand>
        <name>Zn(2+)</name>
        <dbReference type="ChEBI" id="CHEBI:29105"/>
    </ligand>
</feature>
<dbReference type="PROSITE" id="PS50157">
    <property type="entry name" value="ZINC_FINGER_C2H2_2"/>
    <property type="match status" value="8"/>
</dbReference>
<sequence length="420" mass="47882">MEQTNIEITDKTCRLCLGTKATSCINSMNKSTSKKYSYIVENCLSLKVDDAEDFPQKICLKCIKLLVSFYKFKNTVLESDKRLHEILAQEDKADQENTNHKIGPSEVINATVPIVEPIKAENFDFDEISVRDDSLYNSSESEAEIEDKSREKIPINKCEICGKFLSCKSNLTQHIRRHTGERPFACDVCGKKFFKAEHASIHKRIHTGERPHKCLICSRRFIQYAALKVHIRTHTGERPHQCPTCGKAFSQPSSLVYHQRTHSGETPFHCTLCGKGFKNSGNLKIHIRFHQDERNFVCKLCDRRFVTSSHLNLHLRQHRGERPHKCVVCGKAFLRSEHLKGHLVIHSGQKPHACQVCPKRYTQSSHLARHMKTHDRQAEAKITAAEGPTEQNIVEGVSHVPQMAVGAIDNWSEVQNIVNR</sequence>
<dbReference type="PANTHER" id="PTHR24394">
    <property type="entry name" value="ZINC FINGER PROTEIN"/>
    <property type="match status" value="1"/>
</dbReference>
<dbReference type="GO" id="GO:0000981">
    <property type="term" value="F:DNA-binding transcription factor activity, RNA polymerase II-specific"/>
    <property type="evidence" value="ECO:0007669"/>
    <property type="project" value="TreeGrafter"/>
</dbReference>
<evidence type="ECO:0000256" key="8">
    <source>
        <dbReference type="ARBA" id="ARBA00023242"/>
    </source>
</evidence>
<dbReference type="InterPro" id="IPR013087">
    <property type="entry name" value="Znf_C2H2_type"/>
</dbReference>
<dbReference type="FunFam" id="3.30.160.60:FF:000446">
    <property type="entry name" value="Zinc finger protein"/>
    <property type="match status" value="2"/>
</dbReference>
<evidence type="ECO:0000256" key="2">
    <source>
        <dbReference type="ARBA" id="ARBA00022723"/>
    </source>
</evidence>
<evidence type="ECO:0000313" key="13">
    <source>
        <dbReference type="EMBL" id="CAH1971479.1"/>
    </source>
</evidence>